<dbReference type="Proteomes" id="UP000789342">
    <property type="component" value="Unassembled WGS sequence"/>
</dbReference>
<name>A0A9N9BIT2_9GLOM</name>
<sequence length="50" mass="5735">MSERIPIQSKKKIFPVKVTVTSNEIPMKVDVNDKAAVMMLPSWSMILRMD</sequence>
<evidence type="ECO:0000313" key="1">
    <source>
        <dbReference type="EMBL" id="CAG8565210.1"/>
    </source>
</evidence>
<evidence type="ECO:0000313" key="2">
    <source>
        <dbReference type="Proteomes" id="UP000789342"/>
    </source>
</evidence>
<organism evidence="1 2">
    <name type="scientific">Acaulospora morrowiae</name>
    <dbReference type="NCBI Taxonomy" id="94023"/>
    <lineage>
        <taxon>Eukaryota</taxon>
        <taxon>Fungi</taxon>
        <taxon>Fungi incertae sedis</taxon>
        <taxon>Mucoromycota</taxon>
        <taxon>Glomeromycotina</taxon>
        <taxon>Glomeromycetes</taxon>
        <taxon>Diversisporales</taxon>
        <taxon>Acaulosporaceae</taxon>
        <taxon>Acaulospora</taxon>
    </lineage>
</organism>
<reference evidence="1" key="1">
    <citation type="submission" date="2021-06" db="EMBL/GenBank/DDBJ databases">
        <authorList>
            <person name="Kallberg Y."/>
            <person name="Tangrot J."/>
            <person name="Rosling A."/>
        </authorList>
    </citation>
    <scope>NUCLEOTIDE SEQUENCE</scope>
    <source>
        <strain evidence="1">CL551</strain>
    </source>
</reference>
<accession>A0A9N9BIT2</accession>
<keyword evidence="2" id="KW-1185">Reference proteome</keyword>
<comment type="caution">
    <text evidence="1">The sequence shown here is derived from an EMBL/GenBank/DDBJ whole genome shotgun (WGS) entry which is preliminary data.</text>
</comment>
<dbReference type="EMBL" id="CAJVPV010004033">
    <property type="protein sequence ID" value="CAG8565210.1"/>
    <property type="molecule type" value="Genomic_DNA"/>
</dbReference>
<protein>
    <submittedName>
        <fullName evidence="1">15754_t:CDS:1</fullName>
    </submittedName>
</protein>
<proteinExistence type="predicted"/>
<gene>
    <name evidence="1" type="ORF">AMORRO_LOCUS6204</name>
</gene>
<dbReference type="AlphaFoldDB" id="A0A9N9BIT2"/>